<evidence type="ECO:0000259" key="7">
    <source>
        <dbReference type="Pfam" id="PF12823"/>
    </source>
</evidence>
<dbReference type="Proteomes" id="UP000318102">
    <property type="component" value="Unassembled WGS sequence"/>
</dbReference>
<feature type="domain" description="DUF3817" evidence="7">
    <location>
        <begin position="7"/>
        <end position="94"/>
    </location>
</feature>
<comment type="subcellular location">
    <subcellularLocation>
        <location evidence="1">Cell membrane</location>
        <topology evidence="1">Multi-pass membrane protein</topology>
    </subcellularLocation>
</comment>
<feature type="transmembrane region" description="Helical" evidence="6">
    <location>
        <begin position="12"/>
        <end position="30"/>
    </location>
</feature>
<dbReference type="PANTHER" id="PTHR40077">
    <property type="entry name" value="MEMBRANE PROTEIN-RELATED"/>
    <property type="match status" value="1"/>
</dbReference>
<dbReference type="OrthoDB" id="1121311at2"/>
<keyword evidence="4 6" id="KW-1133">Transmembrane helix</keyword>
<evidence type="ECO:0000256" key="4">
    <source>
        <dbReference type="ARBA" id="ARBA00022989"/>
    </source>
</evidence>
<keyword evidence="5 6" id="KW-0472">Membrane</keyword>
<organism evidence="8 9">
    <name type="scientific">Paenibacillus agilis</name>
    <dbReference type="NCBI Taxonomy" id="3020863"/>
    <lineage>
        <taxon>Bacteria</taxon>
        <taxon>Bacillati</taxon>
        <taxon>Bacillota</taxon>
        <taxon>Bacilli</taxon>
        <taxon>Bacillales</taxon>
        <taxon>Paenibacillaceae</taxon>
        <taxon>Paenibacillus</taxon>
    </lineage>
</organism>
<accession>A0A559IWS4</accession>
<evidence type="ECO:0000256" key="6">
    <source>
        <dbReference type="SAM" id="Phobius"/>
    </source>
</evidence>
<keyword evidence="9" id="KW-1185">Reference proteome</keyword>
<evidence type="ECO:0000256" key="2">
    <source>
        <dbReference type="ARBA" id="ARBA00022475"/>
    </source>
</evidence>
<dbReference type="Pfam" id="PF12823">
    <property type="entry name" value="DUF3817"/>
    <property type="match status" value="1"/>
</dbReference>
<dbReference type="EMBL" id="VNJK01000001">
    <property type="protein sequence ID" value="TVX92082.1"/>
    <property type="molecule type" value="Genomic_DNA"/>
</dbReference>
<proteinExistence type="predicted"/>
<dbReference type="GO" id="GO:0005886">
    <property type="term" value="C:plasma membrane"/>
    <property type="evidence" value="ECO:0007669"/>
    <property type="project" value="UniProtKB-SubCell"/>
</dbReference>
<feature type="transmembrane region" description="Helical" evidence="6">
    <location>
        <begin position="69"/>
        <end position="88"/>
    </location>
</feature>
<evidence type="ECO:0000256" key="1">
    <source>
        <dbReference type="ARBA" id="ARBA00004651"/>
    </source>
</evidence>
<sequence length="104" mass="11717">MLRTPIGRLRTIGIVEGISYILLLFVAMPLRTFMDMPEAVSISGMAHGVLFLLYILAVGHVWIVHRWPLTRVIIAVLVSFIPFGNFVFDQSLKKEQHDNPTKAA</sequence>
<evidence type="ECO:0000313" key="8">
    <source>
        <dbReference type="EMBL" id="TVX92082.1"/>
    </source>
</evidence>
<keyword evidence="3 6" id="KW-0812">Transmembrane</keyword>
<reference evidence="8 9" key="1">
    <citation type="submission" date="2019-07" db="EMBL/GenBank/DDBJ databases">
        <authorList>
            <person name="Kim J."/>
        </authorList>
    </citation>
    <scope>NUCLEOTIDE SEQUENCE [LARGE SCALE GENOMIC DNA]</scope>
    <source>
        <strain evidence="8 9">N4</strain>
    </source>
</reference>
<dbReference type="InterPro" id="IPR023845">
    <property type="entry name" value="DUF3817_TM"/>
</dbReference>
<dbReference type="NCBIfam" id="TIGR03954">
    <property type="entry name" value="integ_memb_HG"/>
    <property type="match status" value="1"/>
</dbReference>
<evidence type="ECO:0000256" key="5">
    <source>
        <dbReference type="ARBA" id="ARBA00023136"/>
    </source>
</evidence>
<evidence type="ECO:0000313" key="9">
    <source>
        <dbReference type="Proteomes" id="UP000318102"/>
    </source>
</evidence>
<keyword evidence="2" id="KW-1003">Cell membrane</keyword>
<protein>
    <submittedName>
        <fullName evidence="8">DUF3817 domain-containing protein</fullName>
    </submittedName>
</protein>
<comment type="caution">
    <text evidence="8">The sequence shown here is derived from an EMBL/GenBank/DDBJ whole genome shotgun (WGS) entry which is preliminary data.</text>
</comment>
<dbReference type="AlphaFoldDB" id="A0A559IWS4"/>
<evidence type="ECO:0000256" key="3">
    <source>
        <dbReference type="ARBA" id="ARBA00022692"/>
    </source>
</evidence>
<feature type="transmembrane region" description="Helical" evidence="6">
    <location>
        <begin position="42"/>
        <end position="63"/>
    </location>
</feature>
<dbReference type="RefSeq" id="WP_144987196.1">
    <property type="nucleotide sequence ID" value="NZ_VNJK01000001.1"/>
</dbReference>
<gene>
    <name evidence="8" type="ORF">FPZ44_02825</name>
</gene>
<dbReference type="PANTHER" id="PTHR40077:SF1">
    <property type="entry name" value="MEMBRANE PROTEIN"/>
    <property type="match status" value="1"/>
</dbReference>
<name>A0A559IWS4_9BACL</name>